<dbReference type="AlphaFoldDB" id="A0A842JDV3"/>
<name>A0A842JDV3_9ACTN</name>
<evidence type="ECO:0000313" key="2">
    <source>
        <dbReference type="Proteomes" id="UP000587396"/>
    </source>
</evidence>
<keyword evidence="2" id="KW-1185">Reference proteome</keyword>
<gene>
    <name evidence="1" type="ORF">H7313_02160</name>
</gene>
<proteinExistence type="predicted"/>
<organism evidence="1 2">
    <name type="scientific">Gordonibacter massiliensis</name>
    <name type="common">ex Traore et al. 2017</name>
    <dbReference type="NCBI Taxonomy" id="1841863"/>
    <lineage>
        <taxon>Bacteria</taxon>
        <taxon>Bacillati</taxon>
        <taxon>Actinomycetota</taxon>
        <taxon>Coriobacteriia</taxon>
        <taxon>Eggerthellales</taxon>
        <taxon>Eggerthellaceae</taxon>
        <taxon>Gordonibacter</taxon>
    </lineage>
</organism>
<dbReference type="EMBL" id="JACMSE010000001">
    <property type="protein sequence ID" value="MBC2888158.1"/>
    <property type="molecule type" value="Genomic_DNA"/>
</dbReference>
<accession>A0A842JDV3</accession>
<dbReference type="Gene3D" id="1.10.1070.20">
    <property type="match status" value="1"/>
</dbReference>
<sequence>MAEATYILMHRDVETVRFAYDLDAHEVSKVLSVPCAAHAPIAIVDVLGRVSAFKLNRWWHERGILASRHHLRSLAGDPGIHSTMTLSEKSFCLCLSDCYWVNDEASPRNWHEINFFDNDFSEDLQLVPMHVDARGSSCLARSLSAHDVEQRKKWVISHGRRLFMKAGGQRFNQVPYNEVVATRLHQRLLQEDDYVSYSLYRDEMGTYCASRCLLGKDEELVPLYDLIRSKRKPAGMNPLAFALARLRMLGAMSTLSTPSRELHLVVQRLRELGIEDPQTFLSKMFTCDYLLANNDRHFCNFGIIRDAKTLKYKRMAPIYDTGTCLWCSAKTLDKPEDFAYRTKPFRPNGMEPGKQLVLVDRYEWFDERALDGFAEEAKAILDQNPLMPPGRTEAIRQGIERNIEQVLAHVARVRRP</sequence>
<reference evidence="1 2" key="1">
    <citation type="submission" date="2020-08" db="EMBL/GenBank/DDBJ databases">
        <authorList>
            <person name="Liu C."/>
            <person name="Sun Q."/>
        </authorList>
    </citation>
    <scope>NUCLEOTIDE SEQUENCE [LARGE SCALE GENOMIC DNA]</scope>
    <source>
        <strain evidence="1 2">N22</strain>
    </source>
</reference>
<protein>
    <recommendedName>
        <fullName evidence="3">Excisionase</fullName>
    </recommendedName>
</protein>
<dbReference type="Proteomes" id="UP000587396">
    <property type="component" value="Unassembled WGS sequence"/>
</dbReference>
<evidence type="ECO:0000313" key="1">
    <source>
        <dbReference type="EMBL" id="MBC2888158.1"/>
    </source>
</evidence>
<dbReference type="RefSeq" id="WP_185904137.1">
    <property type="nucleotide sequence ID" value="NZ_JACMSE010000001.1"/>
</dbReference>
<comment type="caution">
    <text evidence="1">The sequence shown here is derived from an EMBL/GenBank/DDBJ whole genome shotgun (WGS) entry which is preliminary data.</text>
</comment>
<evidence type="ECO:0008006" key="3">
    <source>
        <dbReference type="Google" id="ProtNLM"/>
    </source>
</evidence>